<comment type="caution">
    <text evidence="1">The sequence shown here is derived from an EMBL/GenBank/DDBJ whole genome shotgun (WGS) entry which is preliminary data.</text>
</comment>
<dbReference type="RefSeq" id="WP_267612193.1">
    <property type="nucleotide sequence ID" value="NZ_JAOVZQ010000001.1"/>
</dbReference>
<proteinExistence type="predicted"/>
<dbReference type="EMBL" id="JAOVZQ010000001">
    <property type="protein sequence ID" value="MCY0094248.1"/>
    <property type="molecule type" value="Genomic_DNA"/>
</dbReference>
<name>A0ABT3YEG6_9HYPH</name>
<sequence>MSVSHPDPRELTLPLRDLVRGLRQKTSGPRSLLAPALEFLPGPLRDAIRDITHSDFAGGSGSRSARKPELARVTRTAAALRGADVSALDTVAAATFAIRILLDNAGKQDLLISKTILALCWHDAESRRLRAASYLRALVDREPFGVAPGLLQTDADLDARERLRICVAVVLWLLSDHNDDGIAEDELVKIAGWLADDCLEACQAHRDDADQLEKVLLETAGRI</sequence>
<keyword evidence="2" id="KW-1185">Reference proteome</keyword>
<organism evidence="1 2">
    <name type="scientific">Hoeflea ulvae</name>
    <dbReference type="NCBI Taxonomy" id="2983764"/>
    <lineage>
        <taxon>Bacteria</taxon>
        <taxon>Pseudomonadati</taxon>
        <taxon>Pseudomonadota</taxon>
        <taxon>Alphaproteobacteria</taxon>
        <taxon>Hyphomicrobiales</taxon>
        <taxon>Rhizobiaceae</taxon>
        <taxon>Hoeflea</taxon>
    </lineage>
</organism>
<evidence type="ECO:0000313" key="1">
    <source>
        <dbReference type="EMBL" id="MCY0094248.1"/>
    </source>
</evidence>
<dbReference type="Proteomes" id="UP001081283">
    <property type="component" value="Unassembled WGS sequence"/>
</dbReference>
<accession>A0ABT3YEG6</accession>
<protein>
    <submittedName>
        <fullName evidence="1">Uncharacterized protein</fullName>
    </submittedName>
</protein>
<gene>
    <name evidence="1" type="ORF">OEG82_09460</name>
</gene>
<reference evidence="1" key="1">
    <citation type="submission" date="2022-10" db="EMBL/GenBank/DDBJ databases">
        <title>Hoeflea sp. J2-29, isolated from marine algae.</title>
        <authorList>
            <person name="Kristyanto S."/>
            <person name="Kim J.M."/>
            <person name="Jeon C.O."/>
        </authorList>
    </citation>
    <scope>NUCLEOTIDE SEQUENCE</scope>
    <source>
        <strain evidence="1">J2-29</strain>
    </source>
</reference>
<evidence type="ECO:0000313" key="2">
    <source>
        <dbReference type="Proteomes" id="UP001081283"/>
    </source>
</evidence>